<evidence type="ECO:0000256" key="1">
    <source>
        <dbReference type="ARBA" id="ARBA00022604"/>
    </source>
</evidence>
<dbReference type="InterPro" id="IPR010399">
    <property type="entry name" value="Tify_dom"/>
</dbReference>
<name>A0AAN9FLS5_CROPI</name>
<evidence type="ECO:0000259" key="4">
    <source>
        <dbReference type="PROSITE" id="PS51320"/>
    </source>
</evidence>
<feature type="compositionally biased region" description="Polar residues" evidence="3">
    <location>
        <begin position="357"/>
        <end position="378"/>
    </location>
</feature>
<dbReference type="InterPro" id="IPR044683">
    <property type="entry name" value="LAZY"/>
</dbReference>
<dbReference type="PROSITE" id="PS51320">
    <property type="entry name" value="TIFY"/>
    <property type="match status" value="1"/>
</dbReference>
<reference evidence="5 6" key="1">
    <citation type="submission" date="2024-01" db="EMBL/GenBank/DDBJ databases">
        <title>The genomes of 5 underutilized Papilionoideae crops provide insights into root nodulation and disease resistanc.</title>
        <authorList>
            <person name="Yuan L."/>
        </authorList>
    </citation>
    <scope>NUCLEOTIDE SEQUENCE [LARGE SCALE GENOMIC DNA]</scope>
    <source>
        <strain evidence="5">ZHUSHIDOU_FW_LH</strain>
        <tissue evidence="5">Leaf</tissue>
    </source>
</reference>
<dbReference type="GO" id="GO:0009630">
    <property type="term" value="P:gravitropism"/>
    <property type="evidence" value="ECO:0007669"/>
    <property type="project" value="InterPro"/>
</dbReference>
<sequence>MKFLSWFGGKHANKKQNTYPTTCQRKQEPREEFSDWPHSLLAIGTFGNSSNNVIINENPSSEKNNNVEDPSSSSSITDQEIAVDFSPEEIGKLQKELTKLLRRKPTNVEKEIAAELPLDRFLNCPSSLEVDRRISNAATICSDNNNIININNINSAEEDNNNNKEENIDKTLSVILGKCKEISADKKNMKAVGKKSIAFLLKKMFVCTSGFAPTAPTLRDTLQESRMDKLLYDIMAFGFEACEFLKDKRTSSSLSLGINATMDSNNTAATTLDLLAKLQNSEDDASLIQNASAPQFLNNFMEDSSVTQSNLRSSSPAKMTIFYDGKVIMFDAFPAEKATEVMEVIARRPYQMKNPKNEGSSSEGDPEVQSSTRFDLNL</sequence>
<dbReference type="PANTHER" id="PTHR34045:SF3">
    <property type="entry name" value="PROTEIN LAZY 4"/>
    <property type="match status" value="1"/>
</dbReference>
<dbReference type="GO" id="GO:0040008">
    <property type="term" value="P:regulation of growth"/>
    <property type="evidence" value="ECO:0007669"/>
    <property type="project" value="InterPro"/>
</dbReference>
<dbReference type="AlphaFoldDB" id="A0AAN9FLS5"/>
<comment type="similarity">
    <text evidence="2">Belongs to the LAZY family.</text>
</comment>
<evidence type="ECO:0000256" key="3">
    <source>
        <dbReference type="SAM" id="MobiDB-lite"/>
    </source>
</evidence>
<feature type="domain" description="Tify" evidence="4">
    <location>
        <begin position="312"/>
        <end position="347"/>
    </location>
</feature>
<feature type="compositionally biased region" description="Polar residues" evidence="3">
    <location>
        <begin position="52"/>
        <end position="78"/>
    </location>
</feature>
<dbReference type="Proteomes" id="UP001372338">
    <property type="component" value="Unassembled WGS sequence"/>
</dbReference>
<protein>
    <recommendedName>
        <fullName evidence="4">Tify domain-containing protein</fullName>
    </recommendedName>
</protein>
<evidence type="ECO:0000313" key="5">
    <source>
        <dbReference type="EMBL" id="KAK7277036.1"/>
    </source>
</evidence>
<dbReference type="Pfam" id="PF06200">
    <property type="entry name" value="tify"/>
    <property type="match status" value="1"/>
</dbReference>
<feature type="region of interest" description="Disordered" evidence="3">
    <location>
        <begin position="52"/>
        <end position="80"/>
    </location>
</feature>
<accession>A0AAN9FLS5</accession>
<feature type="region of interest" description="Disordered" evidence="3">
    <location>
        <begin position="352"/>
        <end position="378"/>
    </location>
</feature>
<dbReference type="PANTHER" id="PTHR34045">
    <property type="entry name" value="OS03G0406300 PROTEIN"/>
    <property type="match status" value="1"/>
</dbReference>
<evidence type="ECO:0000256" key="2">
    <source>
        <dbReference type="ARBA" id="ARBA00024198"/>
    </source>
</evidence>
<organism evidence="5 6">
    <name type="scientific">Crotalaria pallida</name>
    <name type="common">Smooth rattlebox</name>
    <name type="synonym">Crotalaria striata</name>
    <dbReference type="NCBI Taxonomy" id="3830"/>
    <lineage>
        <taxon>Eukaryota</taxon>
        <taxon>Viridiplantae</taxon>
        <taxon>Streptophyta</taxon>
        <taxon>Embryophyta</taxon>
        <taxon>Tracheophyta</taxon>
        <taxon>Spermatophyta</taxon>
        <taxon>Magnoliopsida</taxon>
        <taxon>eudicotyledons</taxon>
        <taxon>Gunneridae</taxon>
        <taxon>Pentapetalae</taxon>
        <taxon>rosids</taxon>
        <taxon>fabids</taxon>
        <taxon>Fabales</taxon>
        <taxon>Fabaceae</taxon>
        <taxon>Papilionoideae</taxon>
        <taxon>50 kb inversion clade</taxon>
        <taxon>genistoids sensu lato</taxon>
        <taxon>core genistoids</taxon>
        <taxon>Crotalarieae</taxon>
        <taxon>Crotalaria</taxon>
    </lineage>
</organism>
<dbReference type="SMART" id="SM00979">
    <property type="entry name" value="TIFY"/>
    <property type="match status" value="1"/>
</dbReference>
<keyword evidence="6" id="KW-1185">Reference proteome</keyword>
<comment type="caution">
    <text evidence="5">The sequence shown here is derived from an EMBL/GenBank/DDBJ whole genome shotgun (WGS) entry which is preliminary data.</text>
</comment>
<gene>
    <name evidence="5" type="ORF">RIF29_18185</name>
</gene>
<evidence type="ECO:0000313" key="6">
    <source>
        <dbReference type="Proteomes" id="UP001372338"/>
    </source>
</evidence>
<dbReference type="EMBL" id="JAYWIO010000003">
    <property type="protein sequence ID" value="KAK7277036.1"/>
    <property type="molecule type" value="Genomic_DNA"/>
</dbReference>
<proteinExistence type="inferred from homology"/>
<keyword evidence="1" id="KW-0341">Growth regulation</keyword>